<dbReference type="PANTHER" id="PTHR24173:SF74">
    <property type="entry name" value="ANKYRIN REPEAT DOMAIN-CONTAINING PROTEIN 16"/>
    <property type="match status" value="1"/>
</dbReference>
<dbReference type="InterPro" id="IPR002110">
    <property type="entry name" value="Ankyrin_rpt"/>
</dbReference>
<dbReference type="SUPFAM" id="SSF48403">
    <property type="entry name" value="Ankyrin repeat"/>
    <property type="match status" value="1"/>
</dbReference>
<feature type="repeat" description="ANK" evidence="3">
    <location>
        <begin position="79"/>
        <end position="110"/>
    </location>
</feature>
<gene>
    <name evidence="4" type="ORF">DET45_12519</name>
</gene>
<dbReference type="EMBL" id="QGTT01000025">
    <property type="protein sequence ID" value="PWW07884.1"/>
    <property type="molecule type" value="Genomic_DNA"/>
</dbReference>
<name>A0A317PXJ0_9GAMM</name>
<accession>A0A317PXJ0</accession>
<dbReference type="PANTHER" id="PTHR24173">
    <property type="entry name" value="ANKYRIN REPEAT CONTAINING"/>
    <property type="match status" value="1"/>
</dbReference>
<keyword evidence="2 3" id="KW-0040">ANK repeat</keyword>
<proteinExistence type="predicted"/>
<dbReference type="InterPro" id="IPR036770">
    <property type="entry name" value="Ankyrin_rpt-contain_sf"/>
</dbReference>
<keyword evidence="5" id="KW-1185">Reference proteome</keyword>
<dbReference type="Proteomes" id="UP000246964">
    <property type="component" value="Unassembled WGS sequence"/>
</dbReference>
<evidence type="ECO:0000313" key="4">
    <source>
        <dbReference type="EMBL" id="PWW07884.1"/>
    </source>
</evidence>
<protein>
    <submittedName>
        <fullName evidence="4">Ankyrin repeat protein</fullName>
    </submittedName>
</protein>
<dbReference type="PROSITE" id="PS50297">
    <property type="entry name" value="ANK_REP_REGION"/>
    <property type="match status" value="1"/>
</dbReference>
<dbReference type="Pfam" id="PF12796">
    <property type="entry name" value="Ank_2"/>
    <property type="match status" value="1"/>
</dbReference>
<comment type="caution">
    <text evidence="4">The sequence shown here is derived from an EMBL/GenBank/DDBJ whole genome shotgun (WGS) entry which is preliminary data.</text>
</comment>
<keyword evidence="1" id="KW-0677">Repeat</keyword>
<reference evidence="4 5" key="1">
    <citation type="submission" date="2018-05" db="EMBL/GenBank/DDBJ databases">
        <title>Freshwater and sediment microbial communities from various areas in North America, analyzing microbe dynamics in response to fracking.</title>
        <authorList>
            <person name="Lamendella R."/>
        </authorList>
    </citation>
    <scope>NUCLEOTIDE SEQUENCE [LARGE SCALE GENOMIC DNA]</scope>
    <source>
        <strain evidence="4 5">125B1</strain>
    </source>
</reference>
<dbReference type="PROSITE" id="PS50088">
    <property type="entry name" value="ANK_REPEAT"/>
    <property type="match status" value="2"/>
</dbReference>
<evidence type="ECO:0000256" key="2">
    <source>
        <dbReference type="ARBA" id="ARBA00023043"/>
    </source>
</evidence>
<dbReference type="SMART" id="SM00248">
    <property type="entry name" value="ANK"/>
    <property type="match status" value="2"/>
</dbReference>
<dbReference type="AlphaFoldDB" id="A0A317PXJ0"/>
<feature type="repeat" description="ANK" evidence="3">
    <location>
        <begin position="46"/>
        <end position="78"/>
    </location>
</feature>
<organism evidence="4 5">
    <name type="scientific">Pseudidiomarina maritima</name>
    <dbReference type="NCBI Taxonomy" id="519453"/>
    <lineage>
        <taxon>Bacteria</taxon>
        <taxon>Pseudomonadati</taxon>
        <taxon>Pseudomonadota</taxon>
        <taxon>Gammaproteobacteria</taxon>
        <taxon>Alteromonadales</taxon>
        <taxon>Idiomarinaceae</taxon>
        <taxon>Pseudidiomarina</taxon>
    </lineage>
</organism>
<dbReference type="Gene3D" id="1.25.40.20">
    <property type="entry name" value="Ankyrin repeat-containing domain"/>
    <property type="match status" value="1"/>
</dbReference>
<dbReference type="RefSeq" id="WP_110076937.1">
    <property type="nucleotide sequence ID" value="NZ_QGTT01000025.1"/>
</dbReference>
<evidence type="ECO:0000256" key="1">
    <source>
        <dbReference type="ARBA" id="ARBA00022737"/>
    </source>
</evidence>
<evidence type="ECO:0000256" key="3">
    <source>
        <dbReference type="PROSITE-ProRule" id="PRU00023"/>
    </source>
</evidence>
<evidence type="ECO:0000313" key="5">
    <source>
        <dbReference type="Proteomes" id="UP000246964"/>
    </source>
</evidence>
<sequence length="110" mass="11564">MFLRVFPEALTIRTPTATKIAETSIRGDSGCSDPMILDHHPVHPLGEYTLLHSAAAMNRADFIPILAEFGADLNAESAAGYTALELAAERAQVDAAKALVDAGADAATDK</sequence>